<evidence type="ECO:0000259" key="7">
    <source>
        <dbReference type="SMART" id="SM01003"/>
    </source>
</evidence>
<feature type="active site" description="Proton donor" evidence="4">
    <location>
        <position position="101"/>
    </location>
</feature>
<dbReference type="InterPro" id="IPR051168">
    <property type="entry name" value="AASS"/>
</dbReference>
<feature type="binding site" evidence="5">
    <location>
        <position position="232"/>
    </location>
    <ligand>
        <name>NAD(+)</name>
        <dbReference type="ChEBI" id="CHEBI:57540"/>
    </ligand>
</feature>
<evidence type="ECO:0000256" key="3">
    <source>
        <dbReference type="ARBA" id="ARBA00023027"/>
    </source>
</evidence>
<gene>
    <name evidence="8" type="ORF">H1W37_18960</name>
</gene>
<accession>A0A838Y3J2</accession>
<dbReference type="Pfam" id="PF05222">
    <property type="entry name" value="AlaDh_PNT_N"/>
    <property type="match status" value="1"/>
</dbReference>
<keyword evidence="9" id="KW-1185">Reference proteome</keyword>
<dbReference type="GO" id="GO:0005737">
    <property type="term" value="C:cytoplasm"/>
    <property type="evidence" value="ECO:0007669"/>
    <property type="project" value="TreeGrafter"/>
</dbReference>
<comment type="caution">
    <text evidence="8">The sequence shown here is derived from an EMBL/GenBank/DDBJ whole genome shotgun (WGS) entry which is preliminary data.</text>
</comment>
<dbReference type="RefSeq" id="WP_181761944.1">
    <property type="nucleotide sequence ID" value="NZ_BMCR01000003.1"/>
</dbReference>
<reference evidence="8 9" key="2">
    <citation type="submission" date="2020-08" db="EMBL/GenBank/DDBJ databases">
        <title>Stappia taiwanensis sp. nov., isolated from a coastal thermal spring.</title>
        <authorList>
            <person name="Kampfer P."/>
        </authorList>
    </citation>
    <scope>NUCLEOTIDE SEQUENCE [LARGE SCALE GENOMIC DNA]</scope>
    <source>
        <strain evidence="8 9">DSM 23284</strain>
    </source>
</reference>
<feature type="active site" description="Proton acceptor" evidence="4">
    <location>
        <position position="83"/>
    </location>
</feature>
<feature type="disulfide bond" evidence="6">
    <location>
        <begin position="210"/>
        <end position="251"/>
    </location>
</feature>
<feature type="domain" description="Alanine dehydrogenase/pyridine nucleotide transhydrogenase N-terminal" evidence="7">
    <location>
        <begin position="5"/>
        <end position="153"/>
    </location>
</feature>
<dbReference type="PIRSF" id="PIRSF018250">
    <property type="entry name" value="Saccharopine_DH_Lys"/>
    <property type="match status" value="1"/>
</dbReference>
<dbReference type="InterPro" id="IPR007886">
    <property type="entry name" value="AlaDH/PNT_N"/>
</dbReference>
<reference evidence="8 9" key="1">
    <citation type="submission" date="2020-07" db="EMBL/GenBank/DDBJ databases">
        <authorList>
            <person name="Li M."/>
        </authorList>
    </citation>
    <scope>NUCLEOTIDE SEQUENCE [LARGE SCALE GENOMIC DNA]</scope>
    <source>
        <strain evidence="8 9">DSM 23284</strain>
    </source>
</reference>
<dbReference type="InterPro" id="IPR027281">
    <property type="entry name" value="Lys1"/>
</dbReference>
<dbReference type="Proteomes" id="UP000559404">
    <property type="component" value="Unassembled WGS sequence"/>
</dbReference>
<keyword evidence="2" id="KW-0560">Oxidoreductase</keyword>
<dbReference type="SUPFAM" id="SSF52283">
    <property type="entry name" value="Formate/glycerate dehydrogenase catalytic domain-like"/>
    <property type="match status" value="1"/>
</dbReference>
<proteinExistence type="inferred from homology"/>
<dbReference type="GO" id="GO:0019878">
    <property type="term" value="P:lysine biosynthetic process via aminoadipic acid"/>
    <property type="evidence" value="ECO:0007669"/>
    <property type="project" value="TreeGrafter"/>
</dbReference>
<keyword evidence="3 5" id="KW-0520">NAD</keyword>
<name>A0A838Y3J2_9HYPH</name>
<evidence type="ECO:0000313" key="9">
    <source>
        <dbReference type="Proteomes" id="UP000559404"/>
    </source>
</evidence>
<dbReference type="SMART" id="SM01003">
    <property type="entry name" value="AlaDh_PNT_N"/>
    <property type="match status" value="1"/>
</dbReference>
<sequence length="369" mass="39946">MKVIYIRGESNPNERRTPITPQDAERLIEMGAQVKVSTSQGRCFSDDAFREVGCVVEAAESWREPGIGAGEEKPADTLTIGIKVPALDGKPMRGAHLFFAHQYTRNRILLEKPTATHMLNALRKGGGVHYDMEFLADENGARITAFSTIAGFVGTAIAIVRTCEKVRGDAGPGTLYAIPTSTAVLRESAEREIAHTRPLKIAVISPSGACGKGACALLSALGLEWTAIGHRDLGIRVSDDDLFDFDLLINCMAVDEATPAILSPPTDARPVRLAVVADIGCETNDNNPIRLRDGLSSLDAPFLLKDMGGGRVCDILAVDHLPALTPRESSEEVSRQLFPLLSNYISGSDLDIPWVRARELFERSICLLK</sequence>
<evidence type="ECO:0000256" key="2">
    <source>
        <dbReference type="ARBA" id="ARBA00023002"/>
    </source>
</evidence>
<evidence type="ECO:0000256" key="5">
    <source>
        <dbReference type="PIRSR" id="PIRSR018250-3"/>
    </source>
</evidence>
<organism evidence="8 9">
    <name type="scientific">Stappia taiwanensis</name>
    <dbReference type="NCBI Taxonomy" id="992267"/>
    <lineage>
        <taxon>Bacteria</taxon>
        <taxon>Pseudomonadati</taxon>
        <taxon>Pseudomonadota</taxon>
        <taxon>Alphaproteobacteria</taxon>
        <taxon>Hyphomicrobiales</taxon>
        <taxon>Stappiaceae</taxon>
        <taxon>Stappia</taxon>
    </lineage>
</organism>
<evidence type="ECO:0000256" key="6">
    <source>
        <dbReference type="PIRSR" id="PIRSR018250-4"/>
    </source>
</evidence>
<comment type="similarity">
    <text evidence="1">Belongs to the AlaDH/PNT family.</text>
</comment>
<dbReference type="PANTHER" id="PTHR11133:SF23">
    <property type="entry name" value="SACCHAROPINE DEHYDROGENASE [NAD(+), L-LYSINE-FORMING]"/>
    <property type="match status" value="1"/>
</dbReference>
<dbReference type="AlphaFoldDB" id="A0A838Y3J2"/>
<dbReference type="Gene3D" id="3.40.50.720">
    <property type="entry name" value="NAD(P)-binding Rossmann-like Domain"/>
    <property type="match status" value="1"/>
</dbReference>
<dbReference type="EMBL" id="JACEON010000024">
    <property type="protein sequence ID" value="MBA4613744.1"/>
    <property type="molecule type" value="Genomic_DNA"/>
</dbReference>
<protein>
    <recommendedName>
        <fullName evidence="7">Alanine dehydrogenase/pyridine nucleotide transhydrogenase N-terminal domain-containing protein</fullName>
    </recommendedName>
</protein>
<evidence type="ECO:0000313" key="8">
    <source>
        <dbReference type="EMBL" id="MBA4613744.1"/>
    </source>
</evidence>
<evidence type="ECO:0000256" key="4">
    <source>
        <dbReference type="PIRSR" id="PIRSR018250-1"/>
    </source>
</evidence>
<dbReference type="PANTHER" id="PTHR11133">
    <property type="entry name" value="SACCHAROPINE DEHYDROGENASE"/>
    <property type="match status" value="1"/>
</dbReference>
<dbReference type="GO" id="GO:0004754">
    <property type="term" value="F:saccharopine dehydrogenase (NAD+, L-lysine-forming) activity"/>
    <property type="evidence" value="ECO:0007669"/>
    <property type="project" value="InterPro"/>
</dbReference>
<evidence type="ECO:0000256" key="1">
    <source>
        <dbReference type="ARBA" id="ARBA00005689"/>
    </source>
</evidence>